<dbReference type="GO" id="GO:0046872">
    <property type="term" value="F:metal ion binding"/>
    <property type="evidence" value="ECO:0007669"/>
    <property type="project" value="UniProtKB-KW"/>
</dbReference>
<protein>
    <recommendedName>
        <fullName evidence="7">Angiotensin-converting enzyme</fullName>
        <ecNumber evidence="7">3.4.-.-</ecNumber>
    </recommendedName>
</protein>
<feature type="chain" id="PRO_5043743876" description="Angiotensin-converting enzyme" evidence="8">
    <location>
        <begin position="20"/>
        <end position="393"/>
    </location>
</feature>
<dbReference type="GO" id="GO:0008237">
    <property type="term" value="F:metallopeptidase activity"/>
    <property type="evidence" value="ECO:0007669"/>
    <property type="project" value="UniProtKB-KW"/>
</dbReference>
<comment type="similarity">
    <text evidence="1 6 7">Belongs to the peptidase M2 family.</text>
</comment>
<evidence type="ECO:0000313" key="9">
    <source>
        <dbReference type="EMBL" id="KAK9743866.1"/>
    </source>
</evidence>
<dbReference type="GO" id="GO:0004180">
    <property type="term" value="F:carboxypeptidase activity"/>
    <property type="evidence" value="ECO:0007669"/>
    <property type="project" value="UniProtKB-KW"/>
</dbReference>
<comment type="caution">
    <text evidence="6">Lacks conserved residue(s) required for the propagation of feature annotation.</text>
</comment>
<reference evidence="9 10" key="1">
    <citation type="journal article" date="2024" name="BMC Genomics">
        <title>De novo assembly and annotation of Popillia japonica's genome with initial clues to its potential as an invasive pest.</title>
        <authorList>
            <person name="Cucini C."/>
            <person name="Boschi S."/>
            <person name="Funari R."/>
            <person name="Cardaioli E."/>
            <person name="Iannotti N."/>
            <person name="Marturano G."/>
            <person name="Paoli F."/>
            <person name="Bruttini M."/>
            <person name="Carapelli A."/>
            <person name="Frati F."/>
            <person name="Nardi F."/>
        </authorList>
    </citation>
    <scope>NUCLEOTIDE SEQUENCE [LARGE SCALE GENOMIC DNA]</scope>
    <source>
        <strain evidence="9">DMR45628</strain>
    </source>
</reference>
<gene>
    <name evidence="9" type="ORF">QE152_g8283</name>
</gene>
<dbReference type="PANTHER" id="PTHR10514">
    <property type="entry name" value="ANGIOTENSIN-CONVERTING ENZYME"/>
    <property type="match status" value="1"/>
</dbReference>
<dbReference type="EC" id="3.4.-.-" evidence="7"/>
<dbReference type="GO" id="GO:0006508">
    <property type="term" value="P:proteolysis"/>
    <property type="evidence" value="ECO:0007669"/>
    <property type="project" value="UniProtKB-KW"/>
</dbReference>
<keyword evidence="7" id="KW-0645">Protease</keyword>
<dbReference type="SUPFAM" id="SSF55486">
    <property type="entry name" value="Metalloproteases ('zincins'), catalytic domain"/>
    <property type="match status" value="1"/>
</dbReference>
<dbReference type="InterPro" id="IPR001548">
    <property type="entry name" value="Peptidase_M2"/>
</dbReference>
<evidence type="ECO:0000256" key="3">
    <source>
        <dbReference type="ARBA" id="ARBA00023157"/>
    </source>
</evidence>
<name>A0AAW1MBM3_POPJA</name>
<keyword evidence="7" id="KW-0482">Metalloprotease</keyword>
<evidence type="ECO:0000256" key="2">
    <source>
        <dbReference type="ARBA" id="ARBA00022729"/>
    </source>
</evidence>
<organism evidence="9 10">
    <name type="scientific">Popillia japonica</name>
    <name type="common">Japanese beetle</name>
    <dbReference type="NCBI Taxonomy" id="7064"/>
    <lineage>
        <taxon>Eukaryota</taxon>
        <taxon>Metazoa</taxon>
        <taxon>Ecdysozoa</taxon>
        <taxon>Arthropoda</taxon>
        <taxon>Hexapoda</taxon>
        <taxon>Insecta</taxon>
        <taxon>Pterygota</taxon>
        <taxon>Neoptera</taxon>
        <taxon>Endopterygota</taxon>
        <taxon>Coleoptera</taxon>
        <taxon>Polyphaga</taxon>
        <taxon>Scarabaeiformia</taxon>
        <taxon>Scarabaeidae</taxon>
        <taxon>Rutelinae</taxon>
        <taxon>Popillia</taxon>
    </lineage>
</organism>
<dbReference type="GO" id="GO:0016020">
    <property type="term" value="C:membrane"/>
    <property type="evidence" value="ECO:0007669"/>
    <property type="project" value="InterPro"/>
</dbReference>
<keyword evidence="5 7" id="KW-0862">Zinc</keyword>
<comment type="cofactor">
    <cofactor evidence="7">
        <name>Zn(2+)</name>
        <dbReference type="ChEBI" id="CHEBI:29105"/>
    </cofactor>
    <text evidence="7">Binds 1 zinc ion per subunit.</text>
</comment>
<comment type="caution">
    <text evidence="9">The sequence shown here is derived from an EMBL/GenBank/DDBJ whole genome shotgun (WGS) entry which is preliminary data.</text>
</comment>
<feature type="signal peptide" evidence="8">
    <location>
        <begin position="1"/>
        <end position="19"/>
    </location>
</feature>
<dbReference type="Proteomes" id="UP001458880">
    <property type="component" value="Unassembled WGS sequence"/>
</dbReference>
<keyword evidence="3" id="KW-1015">Disulfide bond</keyword>
<dbReference type="AlphaFoldDB" id="A0AAW1MBM3"/>
<keyword evidence="7" id="KW-0121">Carboxypeptidase</keyword>
<evidence type="ECO:0000256" key="7">
    <source>
        <dbReference type="RuleBase" id="RU361144"/>
    </source>
</evidence>
<dbReference type="PROSITE" id="PS52011">
    <property type="entry name" value="PEPTIDASE_M2"/>
    <property type="match status" value="1"/>
</dbReference>
<evidence type="ECO:0000256" key="8">
    <source>
        <dbReference type="SAM" id="SignalP"/>
    </source>
</evidence>
<proteinExistence type="inferred from homology"/>
<evidence type="ECO:0000313" key="10">
    <source>
        <dbReference type="Proteomes" id="UP001458880"/>
    </source>
</evidence>
<evidence type="ECO:0000256" key="5">
    <source>
        <dbReference type="PIRSR" id="PIRSR601548-3"/>
    </source>
</evidence>
<feature type="binding site" evidence="5">
    <location>
        <position position="388"/>
    </location>
    <ligand>
        <name>Zn(2+)</name>
        <dbReference type="ChEBI" id="CHEBI:29105"/>
        <label>1</label>
        <note>catalytic</note>
    </ligand>
</feature>
<evidence type="ECO:0000256" key="1">
    <source>
        <dbReference type="ARBA" id="ARBA00008139"/>
    </source>
</evidence>
<keyword evidence="10" id="KW-1185">Reference proteome</keyword>
<dbReference type="EMBL" id="JASPKY010000065">
    <property type="protein sequence ID" value="KAK9743866.1"/>
    <property type="molecule type" value="Genomic_DNA"/>
</dbReference>
<dbReference type="PRINTS" id="PR00791">
    <property type="entry name" value="PEPDIPTASEA"/>
</dbReference>
<dbReference type="Pfam" id="PF01401">
    <property type="entry name" value="Peptidase_M2"/>
    <property type="match status" value="1"/>
</dbReference>
<keyword evidence="5 7" id="KW-0479">Metal-binding</keyword>
<dbReference type="PANTHER" id="PTHR10514:SF27">
    <property type="entry name" value="ANGIOTENSIN-CONVERTING ENZYME"/>
    <property type="match status" value="1"/>
</dbReference>
<dbReference type="GO" id="GO:0008241">
    <property type="term" value="F:peptidyl-dipeptidase activity"/>
    <property type="evidence" value="ECO:0007669"/>
    <property type="project" value="InterPro"/>
</dbReference>
<evidence type="ECO:0000256" key="6">
    <source>
        <dbReference type="PROSITE-ProRule" id="PRU01355"/>
    </source>
</evidence>
<keyword evidence="7" id="KW-0378">Hydrolase</keyword>
<accession>A0AAW1MBM3</accession>
<evidence type="ECO:0000256" key="4">
    <source>
        <dbReference type="ARBA" id="ARBA00023180"/>
    </source>
</evidence>
<keyword evidence="2 8" id="KW-0732">Signal</keyword>
<sequence>MRLIFVLWLFGSGVALNSAQNLNQLHEDFDIIGAYITEKWLEYVETELSEFNRLAAQLTWDLSIKPNQKAATQAMELGIAKHKWKNRVCDLEPNAVLTPNQQRKLYLFCRGPKFSTDLIQAYLETIGEMSQIYNSEICLPNTSPGPLQSLSDSEQNFTSYPSPGDCLRGEPDLERLMKRSDLNVDQLKWIWRTWHNFVGPPIKPQFLKLVQIENIAARNNGYDDMGQVWREELEIDDLEKVVFDLYEQIKPLYVMLHAVVRHKLLIAYGPLVIDPVGPIPAHVLGNMWAQDWSSLINLFAPAEDLVDLDQRLKNKNWTVYDMILQAEDMYMSFGLPPMTKQFWRNSIFEKSDNLSLCHGSAANLYAPKFLKKVITYRYATEVLLTCMHLMITE</sequence>
<keyword evidence="4 7" id="KW-0325">Glycoprotein</keyword>